<keyword evidence="3" id="KW-1185">Reference proteome</keyword>
<protein>
    <submittedName>
        <fullName evidence="2">Uncharacterized protein</fullName>
    </submittedName>
</protein>
<feature type="region of interest" description="Disordered" evidence="1">
    <location>
        <begin position="12"/>
        <end position="37"/>
    </location>
</feature>
<name>E4Y3B9_OIKDI</name>
<gene>
    <name evidence="2" type="ORF">GSOID_T00001470001</name>
</gene>
<dbReference type="Proteomes" id="UP000001307">
    <property type="component" value="Unassembled WGS sequence"/>
</dbReference>
<evidence type="ECO:0000256" key="1">
    <source>
        <dbReference type="SAM" id="MobiDB-lite"/>
    </source>
</evidence>
<dbReference type="AlphaFoldDB" id="E4Y3B9"/>
<dbReference type="EMBL" id="FN654099">
    <property type="protein sequence ID" value="CBY16335.1"/>
    <property type="molecule type" value="Genomic_DNA"/>
</dbReference>
<dbReference type="InParanoid" id="E4Y3B9"/>
<sequence>MQIFVNLGHYRQREGQNPRQRRHSTRPAATYLRRQAA</sequence>
<reference evidence="2" key="1">
    <citation type="journal article" date="2010" name="Science">
        <title>Plasticity of animal genome architecture unmasked by rapid evolution of a pelagic tunicate.</title>
        <authorList>
            <person name="Denoeud F."/>
            <person name="Henriet S."/>
            <person name="Mungpakdee S."/>
            <person name="Aury J.M."/>
            <person name="Da Silva C."/>
            <person name="Brinkmann H."/>
            <person name="Mikhaleva J."/>
            <person name="Olsen L.C."/>
            <person name="Jubin C."/>
            <person name="Canestro C."/>
            <person name="Bouquet J.M."/>
            <person name="Danks G."/>
            <person name="Poulain J."/>
            <person name="Campsteijn C."/>
            <person name="Adamski M."/>
            <person name="Cross I."/>
            <person name="Yadetie F."/>
            <person name="Muffato M."/>
            <person name="Louis A."/>
            <person name="Butcher S."/>
            <person name="Tsagkogeorga G."/>
            <person name="Konrad A."/>
            <person name="Singh S."/>
            <person name="Jensen M.F."/>
            <person name="Cong E.H."/>
            <person name="Eikeseth-Otteraa H."/>
            <person name="Noel B."/>
            <person name="Anthouard V."/>
            <person name="Porcel B.M."/>
            <person name="Kachouri-Lafond R."/>
            <person name="Nishino A."/>
            <person name="Ugolini M."/>
            <person name="Chourrout P."/>
            <person name="Nishida H."/>
            <person name="Aasland R."/>
            <person name="Huzurbazar S."/>
            <person name="Westhof E."/>
            <person name="Delsuc F."/>
            <person name="Lehrach H."/>
            <person name="Reinhardt R."/>
            <person name="Weissenbach J."/>
            <person name="Roy S.W."/>
            <person name="Artiguenave F."/>
            <person name="Postlethwait J.H."/>
            <person name="Manak J.R."/>
            <person name="Thompson E.M."/>
            <person name="Jaillon O."/>
            <person name="Du Pasquier L."/>
            <person name="Boudinot P."/>
            <person name="Liberles D.A."/>
            <person name="Volff J.N."/>
            <person name="Philippe H."/>
            <person name="Lenhard B."/>
            <person name="Roest Crollius H."/>
            <person name="Wincker P."/>
            <person name="Chourrout D."/>
        </authorList>
    </citation>
    <scope>NUCLEOTIDE SEQUENCE [LARGE SCALE GENOMIC DNA]</scope>
</reference>
<proteinExistence type="predicted"/>
<organism evidence="2">
    <name type="scientific">Oikopleura dioica</name>
    <name type="common">Tunicate</name>
    <dbReference type="NCBI Taxonomy" id="34765"/>
    <lineage>
        <taxon>Eukaryota</taxon>
        <taxon>Metazoa</taxon>
        <taxon>Chordata</taxon>
        <taxon>Tunicata</taxon>
        <taxon>Appendicularia</taxon>
        <taxon>Copelata</taxon>
        <taxon>Oikopleuridae</taxon>
        <taxon>Oikopleura</taxon>
    </lineage>
</organism>
<evidence type="ECO:0000313" key="2">
    <source>
        <dbReference type="EMBL" id="CBY16335.1"/>
    </source>
</evidence>
<accession>E4Y3B9</accession>
<evidence type="ECO:0000313" key="3">
    <source>
        <dbReference type="Proteomes" id="UP000001307"/>
    </source>
</evidence>